<dbReference type="Pfam" id="PF01027">
    <property type="entry name" value="Bax1-I"/>
    <property type="match status" value="1"/>
</dbReference>
<accession>A0A3P1SL22</accession>
<feature type="transmembrane region" description="Helical" evidence="7">
    <location>
        <begin position="75"/>
        <end position="95"/>
    </location>
</feature>
<evidence type="ECO:0000256" key="5">
    <source>
        <dbReference type="ARBA" id="ARBA00022989"/>
    </source>
</evidence>
<feature type="transmembrane region" description="Helical" evidence="7">
    <location>
        <begin position="197"/>
        <end position="223"/>
    </location>
</feature>
<dbReference type="EMBL" id="RQXV01000009">
    <property type="protein sequence ID" value="RRC97961.1"/>
    <property type="molecule type" value="Genomic_DNA"/>
</dbReference>
<evidence type="ECO:0000256" key="6">
    <source>
        <dbReference type="ARBA" id="ARBA00023136"/>
    </source>
</evidence>
<name>A0A3P1SL22_9GAMM</name>
<keyword evidence="9" id="KW-1185">Reference proteome</keyword>
<evidence type="ECO:0000256" key="3">
    <source>
        <dbReference type="ARBA" id="ARBA00022475"/>
    </source>
</evidence>
<feature type="transmembrane region" description="Helical" evidence="7">
    <location>
        <begin position="50"/>
        <end position="68"/>
    </location>
</feature>
<keyword evidence="5 7" id="KW-1133">Transmembrane helix</keyword>
<proteinExistence type="inferred from homology"/>
<sequence length="226" mass="24185">MRNIDTMTVRSEPSILATNKVIRNTYMLLAMTLVFSAVTAGISMIMNPPMILAIGALIVGMILSFVIAKKQNSAAALPLVFAFTGLFGFALGPILNNYLAMANGGQIIMTAMGMTAATFLGLSAYVLTSKKDFSFMGGFLAAGMMMALVAMVILLVLPFFGIHIPALNLAFSAVIVLLMSGFIIYDTSNIVNGTYTNYIMATVGLYTSIFNLFIHLLSLVGFLNDD</sequence>
<gene>
    <name evidence="8" type="ORF">EHS89_15400</name>
</gene>
<dbReference type="GO" id="GO:0005886">
    <property type="term" value="C:plasma membrane"/>
    <property type="evidence" value="ECO:0007669"/>
    <property type="project" value="UniProtKB-SubCell"/>
</dbReference>
<comment type="caution">
    <text evidence="8">The sequence shown here is derived from an EMBL/GenBank/DDBJ whole genome shotgun (WGS) entry which is preliminary data.</text>
</comment>
<feature type="transmembrane region" description="Helical" evidence="7">
    <location>
        <begin position="166"/>
        <end position="185"/>
    </location>
</feature>
<keyword evidence="4 7" id="KW-0812">Transmembrane</keyword>
<evidence type="ECO:0000256" key="4">
    <source>
        <dbReference type="ARBA" id="ARBA00022692"/>
    </source>
</evidence>
<feature type="transmembrane region" description="Helical" evidence="7">
    <location>
        <begin position="107"/>
        <end position="127"/>
    </location>
</feature>
<feature type="transmembrane region" description="Helical" evidence="7">
    <location>
        <begin position="139"/>
        <end position="160"/>
    </location>
</feature>
<dbReference type="AlphaFoldDB" id="A0A3P1SL22"/>
<keyword evidence="3" id="KW-1003">Cell membrane</keyword>
<dbReference type="OrthoDB" id="9813298at2"/>
<evidence type="ECO:0000313" key="9">
    <source>
        <dbReference type="Proteomes" id="UP000267535"/>
    </source>
</evidence>
<dbReference type="Proteomes" id="UP000267535">
    <property type="component" value="Unassembled WGS sequence"/>
</dbReference>
<feature type="transmembrane region" description="Helical" evidence="7">
    <location>
        <begin position="21"/>
        <end position="44"/>
    </location>
</feature>
<evidence type="ECO:0000256" key="7">
    <source>
        <dbReference type="RuleBase" id="RU004379"/>
    </source>
</evidence>
<dbReference type="PANTHER" id="PTHR23291">
    <property type="entry name" value="BAX INHIBITOR-RELATED"/>
    <property type="match status" value="1"/>
</dbReference>
<evidence type="ECO:0000313" key="8">
    <source>
        <dbReference type="EMBL" id="RRC97961.1"/>
    </source>
</evidence>
<dbReference type="CDD" id="cd10433">
    <property type="entry name" value="YccA_like"/>
    <property type="match status" value="1"/>
</dbReference>
<dbReference type="InterPro" id="IPR006214">
    <property type="entry name" value="Bax_inhibitor_1-related"/>
</dbReference>
<dbReference type="RefSeq" id="WP_124927055.1">
    <property type="nucleotide sequence ID" value="NZ_BMOH01000008.1"/>
</dbReference>
<dbReference type="PANTHER" id="PTHR23291:SF115">
    <property type="entry name" value="MODULATOR OF FTSH PROTEASE YCCA"/>
    <property type="match status" value="1"/>
</dbReference>
<reference evidence="8 9" key="1">
    <citation type="submission" date="2018-11" db="EMBL/GenBank/DDBJ databases">
        <title>The draft genome sequence of Amphritea balenae JAMM 1525T.</title>
        <authorList>
            <person name="Fang Z."/>
            <person name="Zhang Y."/>
            <person name="Han X."/>
        </authorList>
    </citation>
    <scope>NUCLEOTIDE SEQUENCE [LARGE SCALE GENOMIC DNA]</scope>
    <source>
        <strain evidence="8 9">JAMM 1525</strain>
    </source>
</reference>
<evidence type="ECO:0000256" key="1">
    <source>
        <dbReference type="ARBA" id="ARBA00004651"/>
    </source>
</evidence>
<comment type="subcellular location">
    <subcellularLocation>
        <location evidence="1">Cell membrane</location>
        <topology evidence="1">Multi-pass membrane protein</topology>
    </subcellularLocation>
</comment>
<evidence type="ECO:0000256" key="2">
    <source>
        <dbReference type="ARBA" id="ARBA00010350"/>
    </source>
</evidence>
<organism evidence="8 9">
    <name type="scientific">Amphritea balenae</name>
    <dbReference type="NCBI Taxonomy" id="452629"/>
    <lineage>
        <taxon>Bacteria</taxon>
        <taxon>Pseudomonadati</taxon>
        <taxon>Pseudomonadota</taxon>
        <taxon>Gammaproteobacteria</taxon>
        <taxon>Oceanospirillales</taxon>
        <taxon>Oceanospirillaceae</taxon>
        <taxon>Amphritea</taxon>
    </lineage>
</organism>
<keyword evidence="6 7" id="KW-0472">Membrane</keyword>
<comment type="similarity">
    <text evidence="2 7">Belongs to the BI1 family.</text>
</comment>
<protein>
    <submittedName>
        <fullName evidence="8">Bax inhibitor-1/YccA family protein</fullName>
    </submittedName>
</protein>